<dbReference type="HAMAP" id="MF_01008">
    <property type="entry name" value="MraZ"/>
    <property type="match status" value="1"/>
</dbReference>
<dbReference type="InterPro" id="IPR035644">
    <property type="entry name" value="MraZ_C"/>
</dbReference>
<keyword evidence="6 7" id="KW-0804">Transcription</keyword>
<dbReference type="InterPro" id="IPR038619">
    <property type="entry name" value="MraZ_sf"/>
</dbReference>
<evidence type="ECO:0000256" key="3">
    <source>
        <dbReference type="ARBA" id="ARBA00022737"/>
    </source>
</evidence>
<comment type="subunit">
    <text evidence="7">Forms oligomers.</text>
</comment>
<protein>
    <recommendedName>
        <fullName evidence="1 7">Transcriptional regulator MraZ</fullName>
    </recommendedName>
</protein>
<dbReference type="InterPro" id="IPR020603">
    <property type="entry name" value="MraZ_dom"/>
</dbReference>
<feature type="domain" description="SpoVT-AbrB" evidence="8">
    <location>
        <begin position="77"/>
        <end position="120"/>
    </location>
</feature>
<gene>
    <name evidence="7 9" type="primary">mraZ</name>
    <name evidence="9" type="ORF">KHM83_12675</name>
</gene>
<sequence>MDFFGEYKHAIDVKNRVSIPAKFREKLGDVFYVTKGFDQCLFVFTKEGWEAFVAELSALPLSNKKARAMTRAFFAGASESTLDKQGRVLIPQNLKEHANLDRDVYINGAGARIEIWDAEAWAVYTDDMTSDMDDLAEEMEKLGISF</sequence>
<evidence type="ECO:0000256" key="2">
    <source>
        <dbReference type="ARBA" id="ARBA00022490"/>
    </source>
</evidence>
<dbReference type="InterPro" id="IPR007159">
    <property type="entry name" value="SpoVT-AbrB_dom"/>
</dbReference>
<organism evidence="9 10">
    <name type="scientific">Fusibacter paucivorans</name>
    <dbReference type="NCBI Taxonomy" id="76009"/>
    <lineage>
        <taxon>Bacteria</taxon>
        <taxon>Bacillati</taxon>
        <taxon>Bacillota</taxon>
        <taxon>Clostridia</taxon>
        <taxon>Eubacteriales</taxon>
        <taxon>Eubacteriales Family XII. Incertae Sedis</taxon>
        <taxon>Fusibacter</taxon>
    </lineage>
</organism>
<evidence type="ECO:0000313" key="9">
    <source>
        <dbReference type="EMBL" id="MBS7527531.1"/>
    </source>
</evidence>
<evidence type="ECO:0000256" key="6">
    <source>
        <dbReference type="ARBA" id="ARBA00023163"/>
    </source>
</evidence>
<feature type="domain" description="SpoVT-AbrB" evidence="8">
    <location>
        <begin position="6"/>
        <end position="48"/>
    </location>
</feature>
<keyword evidence="2 7" id="KW-0963">Cytoplasm</keyword>
<evidence type="ECO:0000256" key="5">
    <source>
        <dbReference type="ARBA" id="ARBA00023125"/>
    </source>
</evidence>
<keyword evidence="10" id="KW-1185">Reference proteome</keyword>
<dbReference type="CDD" id="cd16320">
    <property type="entry name" value="MraZ_N"/>
    <property type="match status" value="1"/>
</dbReference>
<dbReference type="Proteomes" id="UP000746471">
    <property type="component" value="Unassembled WGS sequence"/>
</dbReference>
<dbReference type="NCBIfam" id="TIGR00242">
    <property type="entry name" value="division/cell wall cluster transcriptional repressor MraZ"/>
    <property type="match status" value="1"/>
</dbReference>
<dbReference type="RefSeq" id="WP_213237393.1">
    <property type="nucleotide sequence ID" value="NZ_JAHBCL010000021.1"/>
</dbReference>
<dbReference type="InterPro" id="IPR037914">
    <property type="entry name" value="SpoVT-AbrB_sf"/>
</dbReference>
<evidence type="ECO:0000259" key="8">
    <source>
        <dbReference type="PROSITE" id="PS51740"/>
    </source>
</evidence>
<keyword evidence="4 7" id="KW-0805">Transcription regulation</keyword>
<dbReference type="InterPro" id="IPR035642">
    <property type="entry name" value="MraZ_N"/>
</dbReference>
<dbReference type="Gene3D" id="3.40.1550.20">
    <property type="entry name" value="Transcriptional regulator MraZ domain"/>
    <property type="match status" value="1"/>
</dbReference>
<comment type="subcellular location">
    <subcellularLocation>
        <location evidence="7">Cytoplasm</location>
        <location evidence="7">Nucleoid</location>
    </subcellularLocation>
</comment>
<dbReference type="PROSITE" id="PS51740">
    <property type="entry name" value="SPOVT_ABRB"/>
    <property type="match status" value="2"/>
</dbReference>
<dbReference type="PANTHER" id="PTHR34701:SF1">
    <property type="entry name" value="TRANSCRIPTIONAL REGULATOR MRAZ"/>
    <property type="match status" value="1"/>
</dbReference>
<keyword evidence="5 7" id="KW-0238">DNA-binding</keyword>
<comment type="similarity">
    <text evidence="7">Belongs to the MraZ family.</text>
</comment>
<accession>A0ABS5PR40</accession>
<dbReference type="SUPFAM" id="SSF89447">
    <property type="entry name" value="AbrB/MazE/MraZ-like"/>
    <property type="match status" value="1"/>
</dbReference>
<dbReference type="Pfam" id="PF02381">
    <property type="entry name" value="MraZ"/>
    <property type="match status" value="2"/>
</dbReference>
<evidence type="ECO:0000256" key="1">
    <source>
        <dbReference type="ARBA" id="ARBA00013860"/>
    </source>
</evidence>
<evidence type="ECO:0000256" key="4">
    <source>
        <dbReference type="ARBA" id="ARBA00023015"/>
    </source>
</evidence>
<dbReference type="CDD" id="cd16321">
    <property type="entry name" value="MraZ_C"/>
    <property type="match status" value="1"/>
</dbReference>
<keyword evidence="3" id="KW-0677">Repeat</keyword>
<reference evidence="9 10" key="1">
    <citation type="submission" date="2021-05" db="EMBL/GenBank/DDBJ databases">
        <title>Fusibacter ferrireducens sp. nov., an anaerobic, sulfur- and Fe-reducing bacterium isolated from the mangrove sediment.</title>
        <authorList>
            <person name="Qiu D."/>
        </authorList>
    </citation>
    <scope>NUCLEOTIDE SEQUENCE [LARGE SCALE GENOMIC DNA]</scope>
    <source>
        <strain evidence="9 10">DSM 12116</strain>
    </source>
</reference>
<dbReference type="PANTHER" id="PTHR34701">
    <property type="entry name" value="TRANSCRIPTIONAL REGULATOR MRAZ"/>
    <property type="match status" value="1"/>
</dbReference>
<evidence type="ECO:0000313" key="10">
    <source>
        <dbReference type="Proteomes" id="UP000746471"/>
    </source>
</evidence>
<comment type="caution">
    <text evidence="9">The sequence shown here is derived from an EMBL/GenBank/DDBJ whole genome shotgun (WGS) entry which is preliminary data.</text>
</comment>
<evidence type="ECO:0000256" key="7">
    <source>
        <dbReference type="HAMAP-Rule" id="MF_01008"/>
    </source>
</evidence>
<proteinExistence type="inferred from homology"/>
<name>A0ABS5PR40_9FIRM</name>
<dbReference type="InterPro" id="IPR003444">
    <property type="entry name" value="MraZ"/>
</dbReference>
<dbReference type="EMBL" id="JAHBCL010000021">
    <property type="protein sequence ID" value="MBS7527531.1"/>
    <property type="molecule type" value="Genomic_DNA"/>
</dbReference>